<protein>
    <recommendedName>
        <fullName evidence="4">MinD-like ATPase involved in chromosome partitioning or flagellar assembly</fullName>
    </recommendedName>
</protein>
<feature type="compositionally biased region" description="Pro residues" evidence="1">
    <location>
        <begin position="143"/>
        <end position="157"/>
    </location>
</feature>
<evidence type="ECO:0000313" key="3">
    <source>
        <dbReference type="Proteomes" id="UP001500655"/>
    </source>
</evidence>
<dbReference type="Gene3D" id="3.40.50.300">
    <property type="entry name" value="P-loop containing nucleotide triphosphate hydrolases"/>
    <property type="match status" value="1"/>
</dbReference>
<gene>
    <name evidence="2" type="ORF">GCM10009681_19000</name>
</gene>
<accession>A0ABP4W9C7</accession>
<evidence type="ECO:0000256" key="1">
    <source>
        <dbReference type="SAM" id="MobiDB-lite"/>
    </source>
</evidence>
<feature type="compositionally biased region" description="Pro residues" evidence="1">
    <location>
        <begin position="70"/>
        <end position="86"/>
    </location>
</feature>
<name>A0ABP4W9C7_9ACTN</name>
<organism evidence="2 3">
    <name type="scientific">Luedemannella helvata</name>
    <dbReference type="NCBI Taxonomy" id="349315"/>
    <lineage>
        <taxon>Bacteria</taxon>
        <taxon>Bacillati</taxon>
        <taxon>Actinomycetota</taxon>
        <taxon>Actinomycetes</taxon>
        <taxon>Micromonosporales</taxon>
        <taxon>Micromonosporaceae</taxon>
        <taxon>Luedemannella</taxon>
    </lineage>
</organism>
<dbReference type="RefSeq" id="WP_344079021.1">
    <property type="nucleotide sequence ID" value="NZ_BAAALS010000007.1"/>
</dbReference>
<dbReference type="InterPro" id="IPR027417">
    <property type="entry name" value="P-loop_NTPase"/>
</dbReference>
<dbReference type="Proteomes" id="UP001500655">
    <property type="component" value="Unassembled WGS sequence"/>
</dbReference>
<feature type="compositionally biased region" description="Low complexity" evidence="1">
    <location>
        <begin position="87"/>
        <end position="101"/>
    </location>
</feature>
<proteinExistence type="predicted"/>
<dbReference type="PANTHER" id="PTHR43384">
    <property type="entry name" value="SEPTUM SITE-DETERMINING PROTEIN MIND HOMOLOG, CHLOROPLASTIC-RELATED"/>
    <property type="match status" value="1"/>
</dbReference>
<dbReference type="SUPFAM" id="SSF52540">
    <property type="entry name" value="P-loop containing nucleoside triphosphate hydrolases"/>
    <property type="match status" value="1"/>
</dbReference>
<reference evidence="3" key="1">
    <citation type="journal article" date="2019" name="Int. J. Syst. Evol. Microbiol.">
        <title>The Global Catalogue of Microorganisms (GCM) 10K type strain sequencing project: providing services to taxonomists for standard genome sequencing and annotation.</title>
        <authorList>
            <consortium name="The Broad Institute Genomics Platform"/>
            <consortium name="The Broad Institute Genome Sequencing Center for Infectious Disease"/>
            <person name="Wu L."/>
            <person name="Ma J."/>
        </authorList>
    </citation>
    <scope>NUCLEOTIDE SEQUENCE [LARGE SCALE GENOMIC DNA]</scope>
    <source>
        <strain evidence="3">JCM 13249</strain>
    </source>
</reference>
<comment type="caution">
    <text evidence="2">The sequence shown here is derived from an EMBL/GenBank/DDBJ whole genome shotgun (WGS) entry which is preliminary data.</text>
</comment>
<keyword evidence="3" id="KW-1185">Reference proteome</keyword>
<feature type="region of interest" description="Disordered" evidence="1">
    <location>
        <begin position="1"/>
        <end position="177"/>
    </location>
</feature>
<feature type="compositionally biased region" description="Pro residues" evidence="1">
    <location>
        <begin position="102"/>
        <end position="118"/>
    </location>
</feature>
<dbReference type="PANTHER" id="PTHR43384:SF14">
    <property type="entry name" value="ESX-1 SECRETION-ASSOCIATED PROTEIN ESPI"/>
    <property type="match status" value="1"/>
</dbReference>
<dbReference type="EMBL" id="BAAALS010000007">
    <property type="protein sequence ID" value="GAA1747977.1"/>
    <property type="molecule type" value="Genomic_DNA"/>
</dbReference>
<feature type="compositionally biased region" description="Low complexity" evidence="1">
    <location>
        <begin position="27"/>
        <end position="39"/>
    </location>
</feature>
<evidence type="ECO:0000313" key="2">
    <source>
        <dbReference type="EMBL" id="GAA1747977.1"/>
    </source>
</evidence>
<dbReference type="InterPro" id="IPR050625">
    <property type="entry name" value="ParA/MinD_ATPase"/>
</dbReference>
<feature type="compositionally biased region" description="Low complexity" evidence="1">
    <location>
        <begin position="47"/>
        <end position="56"/>
    </location>
</feature>
<sequence length="499" mass="52701">MDSNEEPPVEYAPNTPWSIPPAPRPAPAAAQPARPASQPARPPSQPARPAIAEALTPPEPAEAPDAEPISAPPVSAPPVSAPPAPQPRALLEPPAASISPAAPAPHTGPAPFTAPAPAEPGTTWGPGDTMRWLAALAGTAPTPEAPAPTSPPPPPPDAGSVSPPGKRAIAGGWAPQPHPYQEVEADFGERTPNAEEFATRRRVRPRVVSAVAGARGAARRGSFGLLRLRPSRDESDLREALHTVRRNFGGLRQITVVNPKGGAGKTVATLMLGLAFGRSRGGFVLAWDNNETQGTLGMRAQSEPGARTVRDLLRDLDRFAGGAGRVGELAAYLRTQDDAMFDVLASDEAATAGEMLTARAFRELREVVGRFYKLLIVDTGNNVRAENWQAALDATDQLVITLSGRNDSAETAARLLDHLEQTGRRELVRRAVTVLTLPPHRGDVPPGRVAEHFAARCREVCQVPYDRHLDSGAPVDYRALSPATRAAWLRTAATIATGL</sequence>
<evidence type="ECO:0008006" key="4">
    <source>
        <dbReference type="Google" id="ProtNLM"/>
    </source>
</evidence>